<dbReference type="Pfam" id="PF01882">
    <property type="entry name" value="DUF58"/>
    <property type="match status" value="1"/>
</dbReference>
<proteinExistence type="predicted"/>
<dbReference type="RefSeq" id="WP_343894992.1">
    <property type="nucleotide sequence ID" value="NZ_BAAAFZ010000021.1"/>
</dbReference>
<feature type="domain" description="DUF58" evidence="2">
    <location>
        <begin position="69"/>
        <end position="282"/>
    </location>
</feature>
<dbReference type="PANTHER" id="PTHR33608">
    <property type="entry name" value="BLL2464 PROTEIN"/>
    <property type="match status" value="1"/>
</dbReference>
<evidence type="ECO:0000256" key="1">
    <source>
        <dbReference type="SAM" id="MobiDB-lite"/>
    </source>
</evidence>
<feature type="region of interest" description="Disordered" evidence="1">
    <location>
        <begin position="178"/>
        <end position="197"/>
    </location>
</feature>
<name>A0ABN1F2G5_9PROT</name>
<organism evidence="3 4">
    <name type="scientific">Craurococcus roseus</name>
    <dbReference type="NCBI Taxonomy" id="77585"/>
    <lineage>
        <taxon>Bacteria</taxon>
        <taxon>Pseudomonadati</taxon>
        <taxon>Pseudomonadota</taxon>
        <taxon>Alphaproteobacteria</taxon>
        <taxon>Acetobacterales</taxon>
        <taxon>Acetobacteraceae</taxon>
        <taxon>Craurococcus</taxon>
    </lineage>
</organism>
<evidence type="ECO:0000313" key="3">
    <source>
        <dbReference type="EMBL" id="GAA0580674.1"/>
    </source>
</evidence>
<gene>
    <name evidence="3" type="ORF">GCM10009416_18910</name>
</gene>
<evidence type="ECO:0000259" key="2">
    <source>
        <dbReference type="Pfam" id="PF01882"/>
    </source>
</evidence>
<keyword evidence="4" id="KW-1185">Reference proteome</keyword>
<dbReference type="Proteomes" id="UP001501588">
    <property type="component" value="Unassembled WGS sequence"/>
</dbReference>
<accession>A0ABN1F2G5</accession>
<dbReference type="PANTHER" id="PTHR33608:SF6">
    <property type="entry name" value="BLL2464 PROTEIN"/>
    <property type="match status" value="1"/>
</dbReference>
<dbReference type="EMBL" id="BAAAFZ010000021">
    <property type="protein sequence ID" value="GAA0580674.1"/>
    <property type="molecule type" value="Genomic_DNA"/>
</dbReference>
<evidence type="ECO:0000313" key="4">
    <source>
        <dbReference type="Proteomes" id="UP001501588"/>
    </source>
</evidence>
<sequence length="318" mass="33876">MRSAGAEGFSAGGGIAASRPGAASTALRAEALGARLPPLVVAADRVAATVMQGVHGRRRSGQGDAFWQFRPFVTGDVPARIDWRQSAKSDRLFIRETEWEAAQTVALWRDASPSMAWRSGPAVPNKRERAELLLLATASLLLRGGEQVRLIGDPGRNHAGHAGLEAVANALGHRAAAPAATGASGAEEPGVPSNDPALPRHARTVLFGDFLSPLDDIRRSVSALAARPLRGHLVQILDPAEETLPYRGRIRFEGLEAEAPSLVPRVENVRELYEERLHLHRAGVAAIAAAAGWGFLTHRTDQPPGQVLLALWQALAPQ</sequence>
<comment type="caution">
    <text evidence="3">The sequence shown here is derived from an EMBL/GenBank/DDBJ whole genome shotgun (WGS) entry which is preliminary data.</text>
</comment>
<protein>
    <submittedName>
        <fullName evidence="3">DUF58 domain-containing protein</fullName>
    </submittedName>
</protein>
<reference evidence="3 4" key="1">
    <citation type="journal article" date="2019" name="Int. J. Syst. Evol. Microbiol.">
        <title>The Global Catalogue of Microorganisms (GCM) 10K type strain sequencing project: providing services to taxonomists for standard genome sequencing and annotation.</title>
        <authorList>
            <consortium name="The Broad Institute Genomics Platform"/>
            <consortium name="The Broad Institute Genome Sequencing Center for Infectious Disease"/>
            <person name="Wu L."/>
            <person name="Ma J."/>
        </authorList>
    </citation>
    <scope>NUCLEOTIDE SEQUENCE [LARGE SCALE GENOMIC DNA]</scope>
    <source>
        <strain evidence="3 4">JCM 9933</strain>
    </source>
</reference>
<dbReference type="InterPro" id="IPR002881">
    <property type="entry name" value="DUF58"/>
</dbReference>